<dbReference type="WBParaSite" id="PgR066_g019_t01">
    <property type="protein sequence ID" value="PgR066_g019_t01"/>
    <property type="gene ID" value="PgR066_g019"/>
</dbReference>
<dbReference type="Pfam" id="PF00069">
    <property type="entry name" value="Pkinase"/>
    <property type="match status" value="1"/>
</dbReference>
<dbReference type="Proteomes" id="UP000887569">
    <property type="component" value="Unplaced"/>
</dbReference>
<evidence type="ECO:0000259" key="3">
    <source>
        <dbReference type="PROSITE" id="PS50011"/>
    </source>
</evidence>
<evidence type="ECO:0000313" key="5">
    <source>
        <dbReference type="WBParaSite" id="PgR066_g019_t01"/>
    </source>
</evidence>
<dbReference type="SMART" id="SM00220">
    <property type="entry name" value="S_TKc"/>
    <property type="match status" value="1"/>
</dbReference>
<dbReference type="PANTHER" id="PTHR24346:SF30">
    <property type="entry name" value="MATERNAL EMBRYONIC LEUCINE ZIPPER KINASE"/>
    <property type="match status" value="1"/>
</dbReference>
<keyword evidence="1" id="KW-0547">Nucleotide-binding</keyword>
<proteinExistence type="predicted"/>
<dbReference type="GO" id="GO:0004674">
    <property type="term" value="F:protein serine/threonine kinase activity"/>
    <property type="evidence" value="ECO:0007669"/>
    <property type="project" value="TreeGrafter"/>
</dbReference>
<protein>
    <submittedName>
        <fullName evidence="5">Protein kinase domain-containing protein</fullName>
    </submittedName>
</protein>
<dbReference type="GO" id="GO:0005524">
    <property type="term" value="F:ATP binding"/>
    <property type="evidence" value="ECO:0007669"/>
    <property type="project" value="UniProtKB-KW"/>
</dbReference>
<feature type="domain" description="Protein kinase" evidence="3">
    <location>
        <begin position="26"/>
        <end position="277"/>
    </location>
</feature>
<sequence length="296" mass="33647">MAQGAIPSRSPSTEFALECASMFIHGTLSPPLARSGHSTVYWAISGLFGRPVAVKIINVSALDASIAKKFLPRELYFTRLVNHPHLSRALAIKMPSPTKIIIVSEFYSGGTLLNLILHDKFISEQPHASRMFRQLSEAVHYLHIRGVVHRDIKPENVLLDVNGDVKLVDFGFARYISRRERSTSFCGTKPYSAPEILRRKPYDAYAGDWYAMGVLLFTMLTGKWPQDRDLNDDHESKRIAFTTNMTSAEAQALIQSLTDMEPENRGNYETIVRSDWMQGSNRWIFTDHDYIYEVFD</sequence>
<evidence type="ECO:0000256" key="2">
    <source>
        <dbReference type="ARBA" id="ARBA00022840"/>
    </source>
</evidence>
<dbReference type="Gene3D" id="1.10.510.10">
    <property type="entry name" value="Transferase(Phosphotransferase) domain 1"/>
    <property type="match status" value="1"/>
</dbReference>
<dbReference type="PANTHER" id="PTHR24346">
    <property type="entry name" value="MAP/MICROTUBULE AFFINITY-REGULATING KINASE"/>
    <property type="match status" value="1"/>
</dbReference>
<dbReference type="AlphaFoldDB" id="A0A915BXK6"/>
<evidence type="ECO:0000256" key="1">
    <source>
        <dbReference type="ARBA" id="ARBA00022741"/>
    </source>
</evidence>
<reference evidence="5" key="1">
    <citation type="submission" date="2022-11" db="UniProtKB">
        <authorList>
            <consortium name="WormBaseParasite"/>
        </authorList>
    </citation>
    <scope>IDENTIFICATION</scope>
</reference>
<dbReference type="InterPro" id="IPR000719">
    <property type="entry name" value="Prot_kinase_dom"/>
</dbReference>
<dbReference type="GO" id="GO:0035556">
    <property type="term" value="P:intracellular signal transduction"/>
    <property type="evidence" value="ECO:0007669"/>
    <property type="project" value="TreeGrafter"/>
</dbReference>
<keyword evidence="4" id="KW-1185">Reference proteome</keyword>
<dbReference type="SUPFAM" id="SSF56112">
    <property type="entry name" value="Protein kinase-like (PK-like)"/>
    <property type="match status" value="1"/>
</dbReference>
<dbReference type="InterPro" id="IPR011009">
    <property type="entry name" value="Kinase-like_dom_sf"/>
</dbReference>
<keyword evidence="2" id="KW-0067">ATP-binding</keyword>
<dbReference type="InterPro" id="IPR008271">
    <property type="entry name" value="Ser/Thr_kinase_AS"/>
</dbReference>
<evidence type="ECO:0000313" key="4">
    <source>
        <dbReference type="Proteomes" id="UP000887569"/>
    </source>
</evidence>
<dbReference type="PROSITE" id="PS00108">
    <property type="entry name" value="PROTEIN_KINASE_ST"/>
    <property type="match status" value="1"/>
</dbReference>
<dbReference type="PROSITE" id="PS50011">
    <property type="entry name" value="PROTEIN_KINASE_DOM"/>
    <property type="match status" value="1"/>
</dbReference>
<name>A0A915BXK6_PARUN</name>
<dbReference type="GO" id="GO:0005737">
    <property type="term" value="C:cytoplasm"/>
    <property type="evidence" value="ECO:0007669"/>
    <property type="project" value="TreeGrafter"/>
</dbReference>
<accession>A0A915BXK6</accession>
<organism evidence="4 5">
    <name type="scientific">Parascaris univalens</name>
    <name type="common">Nematode worm</name>
    <dbReference type="NCBI Taxonomy" id="6257"/>
    <lineage>
        <taxon>Eukaryota</taxon>
        <taxon>Metazoa</taxon>
        <taxon>Ecdysozoa</taxon>
        <taxon>Nematoda</taxon>
        <taxon>Chromadorea</taxon>
        <taxon>Rhabditida</taxon>
        <taxon>Spirurina</taxon>
        <taxon>Ascaridomorpha</taxon>
        <taxon>Ascaridoidea</taxon>
        <taxon>Ascarididae</taxon>
        <taxon>Parascaris</taxon>
    </lineage>
</organism>